<evidence type="ECO:0000256" key="3">
    <source>
        <dbReference type="ARBA" id="ARBA00023239"/>
    </source>
</evidence>
<comment type="similarity">
    <text evidence="4">Belongs to the peptidase C56 family. HSP31-like subfamily.</text>
</comment>
<evidence type="ECO:0000313" key="6">
    <source>
        <dbReference type="EMBL" id="KAG5646593.1"/>
    </source>
</evidence>
<keyword evidence="7" id="KW-1185">Reference proteome</keyword>
<organism evidence="6 7">
    <name type="scientific">Asterophora parasitica</name>
    <dbReference type="NCBI Taxonomy" id="117018"/>
    <lineage>
        <taxon>Eukaryota</taxon>
        <taxon>Fungi</taxon>
        <taxon>Dikarya</taxon>
        <taxon>Basidiomycota</taxon>
        <taxon>Agaricomycotina</taxon>
        <taxon>Agaricomycetes</taxon>
        <taxon>Agaricomycetidae</taxon>
        <taxon>Agaricales</taxon>
        <taxon>Tricholomatineae</taxon>
        <taxon>Lyophyllaceae</taxon>
        <taxon>Asterophora</taxon>
    </lineage>
</organism>
<proteinExistence type="inferred from homology"/>
<evidence type="ECO:0000256" key="2">
    <source>
        <dbReference type="ARBA" id="ARBA00023016"/>
    </source>
</evidence>
<dbReference type="InterPro" id="IPR050325">
    <property type="entry name" value="Prot/Nucl_acid_deglycase"/>
</dbReference>
<keyword evidence="3" id="KW-0456">Lyase</keyword>
<comment type="catalytic activity">
    <reaction evidence="5">
        <text>methylglyoxal + H2O = (R)-lactate + H(+)</text>
        <dbReference type="Rhea" id="RHEA:27754"/>
        <dbReference type="ChEBI" id="CHEBI:15377"/>
        <dbReference type="ChEBI" id="CHEBI:15378"/>
        <dbReference type="ChEBI" id="CHEBI:16004"/>
        <dbReference type="ChEBI" id="CHEBI:17158"/>
        <dbReference type="EC" id="4.2.1.130"/>
    </reaction>
</comment>
<dbReference type="PANTHER" id="PTHR48094">
    <property type="entry name" value="PROTEIN/NUCLEIC ACID DEGLYCASE DJ-1-RELATED"/>
    <property type="match status" value="1"/>
</dbReference>
<keyword evidence="2" id="KW-0346">Stress response</keyword>
<dbReference type="GO" id="GO:0019243">
    <property type="term" value="P:methylglyoxal catabolic process to D-lactate via S-lactoyl-glutathione"/>
    <property type="evidence" value="ECO:0007669"/>
    <property type="project" value="TreeGrafter"/>
</dbReference>
<dbReference type="AlphaFoldDB" id="A0A9P7GDA8"/>
<dbReference type="GO" id="GO:0005737">
    <property type="term" value="C:cytoplasm"/>
    <property type="evidence" value="ECO:0007669"/>
    <property type="project" value="TreeGrafter"/>
</dbReference>
<evidence type="ECO:0000256" key="5">
    <source>
        <dbReference type="ARBA" id="ARBA00048082"/>
    </source>
</evidence>
<dbReference type="InterPro" id="IPR029062">
    <property type="entry name" value="Class_I_gatase-like"/>
</dbReference>
<comment type="caution">
    <text evidence="6">The sequence shown here is derived from an EMBL/GenBank/DDBJ whole genome shotgun (WGS) entry which is preliminary data.</text>
</comment>
<dbReference type="Proteomes" id="UP000775547">
    <property type="component" value="Unassembled WGS sequence"/>
</dbReference>
<evidence type="ECO:0000313" key="7">
    <source>
        <dbReference type="Proteomes" id="UP000775547"/>
    </source>
</evidence>
<gene>
    <name evidence="6" type="ORF">DXG03_002897</name>
</gene>
<name>A0A9P7GDA8_9AGAR</name>
<dbReference type="Gene3D" id="3.40.50.880">
    <property type="match status" value="1"/>
</dbReference>
<dbReference type="PANTHER" id="PTHR48094:SF11">
    <property type="entry name" value="GLUTATHIONE-INDEPENDENT GLYOXALASE HSP31-RELATED"/>
    <property type="match status" value="1"/>
</dbReference>
<reference evidence="6" key="2">
    <citation type="submission" date="2021-10" db="EMBL/GenBank/DDBJ databases">
        <title>Phylogenomics reveals ancestral predisposition of the termite-cultivated fungus Termitomyces towards a domesticated lifestyle.</title>
        <authorList>
            <person name="Auxier B."/>
            <person name="Grum-Grzhimaylo A."/>
            <person name="Cardenas M.E."/>
            <person name="Lodge J.D."/>
            <person name="Laessoe T."/>
            <person name="Pedersen O."/>
            <person name="Smith M.E."/>
            <person name="Kuyper T.W."/>
            <person name="Franco-Molano E.A."/>
            <person name="Baroni T.J."/>
            <person name="Aanen D.K."/>
        </authorList>
    </citation>
    <scope>NUCLEOTIDE SEQUENCE</scope>
    <source>
        <strain evidence="6">AP01</strain>
        <tissue evidence="6">Mycelium</tissue>
    </source>
</reference>
<protein>
    <recommendedName>
        <fullName evidence="1">D-lactate dehydratase</fullName>
        <ecNumber evidence="1">4.2.1.130</ecNumber>
    </recommendedName>
</protein>
<dbReference type="EMBL" id="JABCKV010000019">
    <property type="protein sequence ID" value="KAG5646593.1"/>
    <property type="molecule type" value="Genomic_DNA"/>
</dbReference>
<accession>A0A9P7GDA8</accession>
<dbReference type="OrthoDB" id="543156at2759"/>
<reference evidence="6" key="1">
    <citation type="submission" date="2020-07" db="EMBL/GenBank/DDBJ databases">
        <authorList>
            <person name="Nieuwenhuis M."/>
            <person name="Van De Peppel L.J.J."/>
        </authorList>
    </citation>
    <scope>NUCLEOTIDE SEQUENCE</scope>
    <source>
        <strain evidence="6">AP01</strain>
        <tissue evidence="6">Mycelium</tissue>
    </source>
</reference>
<dbReference type="EC" id="4.2.1.130" evidence="1"/>
<dbReference type="GO" id="GO:0019172">
    <property type="term" value="F:glyoxalase III activity"/>
    <property type="evidence" value="ECO:0007669"/>
    <property type="project" value="UniProtKB-EC"/>
</dbReference>
<dbReference type="CDD" id="cd03141">
    <property type="entry name" value="GATase1_Hsp31_like"/>
    <property type="match status" value="1"/>
</dbReference>
<sequence>MPSVLFILTSANKTVTGNQTGYYLPEAAHPYWVLEPHVKIDFASPKGPNPPIDASSIKDFGKDEGCIRYLNDQTVKEKLAHTKKLSEVNVADYDAIFYVGGLGPVQDLPVDPLNAKLASQASVEPSEKTGSVLTTSSQHYQAGKITAAVCHGPAALVGAVDASGKSIFQSKNFTGFSNTEEELADKTKEVPFSLEDKIQELGGKFSKASEPWAASRFRLVPSFTDLLSHLQSHVVVDGILITGQNPGSAHATGEAILKALKRNLK</sequence>
<evidence type="ECO:0000256" key="1">
    <source>
        <dbReference type="ARBA" id="ARBA00013134"/>
    </source>
</evidence>
<evidence type="ECO:0000256" key="4">
    <source>
        <dbReference type="ARBA" id="ARBA00038493"/>
    </source>
</evidence>
<dbReference type="SUPFAM" id="SSF52317">
    <property type="entry name" value="Class I glutamine amidotransferase-like"/>
    <property type="match status" value="1"/>
</dbReference>